<protein>
    <submittedName>
        <fullName evidence="2">Uncharacterized protein</fullName>
    </submittedName>
</protein>
<feature type="region of interest" description="Disordered" evidence="1">
    <location>
        <begin position="186"/>
        <end position="206"/>
    </location>
</feature>
<evidence type="ECO:0000256" key="1">
    <source>
        <dbReference type="SAM" id="MobiDB-lite"/>
    </source>
</evidence>
<gene>
    <name evidence="2" type="ORF">niasHT_008660</name>
</gene>
<evidence type="ECO:0000313" key="3">
    <source>
        <dbReference type="Proteomes" id="UP001620626"/>
    </source>
</evidence>
<keyword evidence="3" id="KW-1185">Reference proteome</keyword>
<name>A0ABD2LWZ6_9BILA</name>
<reference evidence="2 3" key="1">
    <citation type="submission" date="2024-10" db="EMBL/GenBank/DDBJ databases">
        <authorList>
            <person name="Kim D."/>
        </authorList>
    </citation>
    <scope>NUCLEOTIDE SEQUENCE [LARGE SCALE GENOMIC DNA]</scope>
    <source>
        <strain evidence="2">BH-2024</strain>
    </source>
</reference>
<accession>A0ABD2LWZ6</accession>
<sequence>MCSAPPACRQANAQLRGISRTARRNSPFSADLNKNEVSERLKRCSSTAPGPDNIRYKSGKSSTQAATCSLPFSMPSNNNSTLQRLAPLNDSAHPQKGALEEFWQTDWRCGQLPSTESARPKRTLCLSTVARNIISCSRAFFRMPAESEMKVPSRSDQTNAFGSIPHEVIFRSLKWSGLDNTTATPSDYCTTTTRPKHGRHTGGLTDDITIRTGEEKIQIIKISQTHPIDHFG</sequence>
<dbReference type="Proteomes" id="UP001620626">
    <property type="component" value="Unassembled WGS sequence"/>
</dbReference>
<evidence type="ECO:0000313" key="2">
    <source>
        <dbReference type="EMBL" id="KAL3119780.1"/>
    </source>
</evidence>
<dbReference type="EMBL" id="JBICBT010000233">
    <property type="protein sequence ID" value="KAL3119780.1"/>
    <property type="molecule type" value="Genomic_DNA"/>
</dbReference>
<feature type="region of interest" description="Disordered" evidence="1">
    <location>
        <begin position="41"/>
        <end position="60"/>
    </location>
</feature>
<dbReference type="AlphaFoldDB" id="A0ABD2LWZ6"/>
<comment type="caution">
    <text evidence="2">The sequence shown here is derived from an EMBL/GenBank/DDBJ whole genome shotgun (WGS) entry which is preliminary data.</text>
</comment>
<organism evidence="2 3">
    <name type="scientific">Heterodera trifolii</name>
    <dbReference type="NCBI Taxonomy" id="157864"/>
    <lineage>
        <taxon>Eukaryota</taxon>
        <taxon>Metazoa</taxon>
        <taxon>Ecdysozoa</taxon>
        <taxon>Nematoda</taxon>
        <taxon>Chromadorea</taxon>
        <taxon>Rhabditida</taxon>
        <taxon>Tylenchina</taxon>
        <taxon>Tylenchomorpha</taxon>
        <taxon>Tylenchoidea</taxon>
        <taxon>Heteroderidae</taxon>
        <taxon>Heteroderinae</taxon>
        <taxon>Heterodera</taxon>
    </lineage>
</organism>
<proteinExistence type="predicted"/>